<dbReference type="PRINTS" id="PR00060">
    <property type="entry name" value="RIBOSOMALL16"/>
</dbReference>
<accession>B2MWV8</accession>
<dbReference type="GO" id="GO:0006412">
    <property type="term" value="P:translation"/>
    <property type="evidence" value="ECO:0007669"/>
    <property type="project" value="InterPro"/>
</dbReference>
<dbReference type="InterPro" id="IPR047873">
    <property type="entry name" value="Ribosomal_uL16"/>
</dbReference>
<name>B2MWV8_HEMAN</name>
<dbReference type="InterPro" id="IPR020798">
    <property type="entry name" value="Ribosomal_uL16_CS"/>
</dbReference>
<dbReference type="GO" id="GO:1990904">
    <property type="term" value="C:ribonucleoprotein complex"/>
    <property type="evidence" value="ECO:0007669"/>
    <property type="project" value="UniProtKB-KW"/>
</dbReference>
<keyword evidence="5" id="KW-0496">Mitochondrion</keyword>
<dbReference type="GO" id="GO:0019843">
    <property type="term" value="F:rRNA binding"/>
    <property type="evidence" value="ECO:0007669"/>
    <property type="project" value="InterPro"/>
</dbReference>
<dbReference type="Gene3D" id="3.90.1170.10">
    <property type="entry name" value="Ribosomal protein L10e/L16"/>
    <property type="match status" value="1"/>
</dbReference>
<reference evidence="5" key="1">
    <citation type="journal article" date="2008" name="BMC Genomics">
        <title>Complete sequence and analysis of the mitochondrial genome of Hemiselmis andersenii CCMP644 (Cryptophyceae).</title>
        <authorList>
            <person name="Kim E."/>
            <person name="Lane C.E."/>
            <person name="Curtis B.A."/>
            <person name="Kozera C."/>
            <person name="Bowman S."/>
            <person name="Archibald J.M."/>
        </authorList>
    </citation>
    <scope>NUCLEOTIDE SEQUENCE [LARGE SCALE GENOMIC DNA]</scope>
    <source>
        <strain evidence="5">CCMP 644</strain>
        <strain>CCMP644</strain>
    </source>
</reference>
<keyword evidence="2 4" id="KW-0689">Ribosomal protein</keyword>
<dbReference type="PANTHER" id="PTHR12220:SF13">
    <property type="entry name" value="LARGE RIBOSOMAL SUBUNIT PROTEIN UL16M"/>
    <property type="match status" value="1"/>
</dbReference>
<dbReference type="PROSITE" id="PS00701">
    <property type="entry name" value="RIBOSOMAL_L16_2"/>
    <property type="match status" value="1"/>
</dbReference>
<dbReference type="InterPro" id="IPR016180">
    <property type="entry name" value="Ribosomal_uL16_dom"/>
</dbReference>
<proteinExistence type="inferred from homology"/>
<dbReference type="PANTHER" id="PTHR12220">
    <property type="entry name" value="50S/60S RIBOSOMAL PROTEIN L16"/>
    <property type="match status" value="1"/>
</dbReference>
<keyword evidence="3 4" id="KW-0687">Ribonucleoprotein</keyword>
<gene>
    <name evidence="5" type="primary">rpl16</name>
    <name evidence="5" type="ORF">HAM_066</name>
</gene>
<dbReference type="EMBL" id="EU651892">
    <property type="protein sequence ID" value="ACC78250.1"/>
    <property type="molecule type" value="Genomic_DNA"/>
</dbReference>
<evidence type="ECO:0000256" key="3">
    <source>
        <dbReference type="ARBA" id="ARBA00023274"/>
    </source>
</evidence>
<dbReference type="GO" id="GO:0003735">
    <property type="term" value="F:structural constituent of ribosome"/>
    <property type="evidence" value="ECO:0007669"/>
    <property type="project" value="InterPro"/>
</dbReference>
<evidence type="ECO:0000313" key="5">
    <source>
        <dbReference type="EMBL" id="ACC78250.1"/>
    </source>
</evidence>
<evidence type="ECO:0000256" key="2">
    <source>
        <dbReference type="ARBA" id="ARBA00022980"/>
    </source>
</evidence>
<organism evidence="5">
    <name type="scientific">Hemiselmis andersenii</name>
    <name type="common">Cryptophyte alga</name>
    <dbReference type="NCBI Taxonomy" id="464988"/>
    <lineage>
        <taxon>Eukaryota</taxon>
        <taxon>Cryptophyceae</taxon>
        <taxon>Cryptomonadales</taxon>
        <taxon>Hemiselmidaceae</taxon>
        <taxon>Hemiselmis</taxon>
    </lineage>
</organism>
<dbReference type="InterPro" id="IPR000114">
    <property type="entry name" value="Ribosomal_uL16_bact-type"/>
</dbReference>
<evidence type="ECO:0000256" key="4">
    <source>
        <dbReference type="RuleBase" id="RU004413"/>
    </source>
</evidence>
<dbReference type="SUPFAM" id="SSF54686">
    <property type="entry name" value="Ribosomal protein L16p/L10e"/>
    <property type="match status" value="1"/>
</dbReference>
<protein>
    <submittedName>
        <fullName evidence="5">Ribosomal protein L16</fullName>
    </submittedName>
</protein>
<dbReference type="GeneID" id="6262029"/>
<dbReference type="RefSeq" id="YP_001874796.1">
    <property type="nucleotide sequence ID" value="NC_010637.1"/>
</dbReference>
<dbReference type="Pfam" id="PF00252">
    <property type="entry name" value="Ribosomal_L16"/>
    <property type="match status" value="1"/>
</dbReference>
<dbReference type="NCBIfam" id="TIGR01164">
    <property type="entry name" value="rplP_bact"/>
    <property type="match status" value="1"/>
</dbReference>
<comment type="similarity">
    <text evidence="1 4">Belongs to the universal ribosomal protein uL16 family.</text>
</comment>
<dbReference type="CDD" id="cd01433">
    <property type="entry name" value="Ribosomal_L16_L10e"/>
    <property type="match status" value="1"/>
</dbReference>
<sequence length="134" mass="15155">MLQPKKSKYRKSFRGKISGKEMKVLELAFGNFGIKVLKSGRISSQQLETLRKSILKKIKGRGKIWLRVFPYLPITAKPAEVRMGKGKGSVKYWCFPVNAGRVLIELQGISTSLSKEILKISSDILPFPVRLIHL</sequence>
<evidence type="ECO:0000256" key="1">
    <source>
        <dbReference type="ARBA" id="ARBA00008931"/>
    </source>
</evidence>
<dbReference type="AlphaFoldDB" id="B2MWV8"/>
<geneLocation type="mitochondrion" evidence="5"/>
<dbReference type="InterPro" id="IPR036920">
    <property type="entry name" value="Ribosomal_uL16_sf"/>
</dbReference>
<dbReference type="GO" id="GO:0005840">
    <property type="term" value="C:ribosome"/>
    <property type="evidence" value="ECO:0007669"/>
    <property type="project" value="UniProtKB-KW"/>
</dbReference>